<proteinExistence type="predicted"/>
<dbReference type="EMBL" id="BARU01031748">
    <property type="protein sequence ID" value="GAH63409.1"/>
    <property type="molecule type" value="Genomic_DNA"/>
</dbReference>
<name>X1IBB9_9ZZZZ</name>
<evidence type="ECO:0000313" key="1">
    <source>
        <dbReference type="EMBL" id="GAH63409.1"/>
    </source>
</evidence>
<protein>
    <recommendedName>
        <fullName evidence="2">DUF424 domain-containing protein</fullName>
    </recommendedName>
</protein>
<comment type="caution">
    <text evidence="1">The sequence shown here is derived from an EMBL/GenBank/DDBJ whole genome shotgun (WGS) entry which is preliminary data.</text>
</comment>
<dbReference type="InterPro" id="IPR007355">
    <property type="entry name" value="DUF424"/>
</dbReference>
<reference evidence="1" key="1">
    <citation type="journal article" date="2014" name="Front. Microbiol.">
        <title>High frequency of phylogenetically diverse reductive dehalogenase-homologous genes in deep subseafloor sedimentary metagenomes.</title>
        <authorList>
            <person name="Kawai M."/>
            <person name="Futagami T."/>
            <person name="Toyoda A."/>
            <person name="Takaki Y."/>
            <person name="Nishi S."/>
            <person name="Hori S."/>
            <person name="Arai W."/>
            <person name="Tsubouchi T."/>
            <person name="Morono Y."/>
            <person name="Uchiyama I."/>
            <person name="Ito T."/>
            <person name="Fujiyama A."/>
            <person name="Inagaki F."/>
            <person name="Takami H."/>
        </authorList>
    </citation>
    <scope>NUCLEOTIDE SEQUENCE</scope>
    <source>
        <strain evidence="1">Expedition CK06-06</strain>
    </source>
</reference>
<dbReference type="Pfam" id="PF04242">
    <property type="entry name" value="DUF424"/>
    <property type="match status" value="1"/>
</dbReference>
<sequence length="98" mass="11101">MKVYLKIHRRSDIDTVACCDEALLNQVITEGNLRIEINSTFFGGDLLAIDKAVEILREASYFNIVGENIINMAIAQKILPKEGIRKINNIPMAMKMMF</sequence>
<organism evidence="1">
    <name type="scientific">marine sediment metagenome</name>
    <dbReference type="NCBI Taxonomy" id="412755"/>
    <lineage>
        <taxon>unclassified sequences</taxon>
        <taxon>metagenomes</taxon>
        <taxon>ecological metagenomes</taxon>
    </lineage>
</organism>
<dbReference type="AlphaFoldDB" id="X1IBB9"/>
<dbReference type="Gene3D" id="3.30.1860.10">
    <property type="entry name" value="uncharacterized conserved protein from methanopyrus kandleri domain like"/>
    <property type="match status" value="1"/>
</dbReference>
<gene>
    <name evidence="1" type="ORF">S03H2_50174</name>
</gene>
<evidence type="ECO:0008006" key="2">
    <source>
        <dbReference type="Google" id="ProtNLM"/>
    </source>
</evidence>
<accession>X1IBB9</accession>